<name>A0A9N9YSW9_9HYPO</name>
<protein>
    <submittedName>
        <fullName evidence="2">Uncharacterized protein</fullName>
    </submittedName>
</protein>
<gene>
    <name evidence="2" type="ORF">CSOL1703_00003423</name>
</gene>
<feature type="region of interest" description="Disordered" evidence="1">
    <location>
        <begin position="1"/>
        <end position="34"/>
    </location>
</feature>
<evidence type="ECO:0000313" key="3">
    <source>
        <dbReference type="Proteomes" id="UP000775872"/>
    </source>
</evidence>
<dbReference type="EMBL" id="CABFOC020000002">
    <property type="protein sequence ID" value="CAH0039037.1"/>
    <property type="molecule type" value="Genomic_DNA"/>
</dbReference>
<keyword evidence="3" id="KW-1185">Reference proteome</keyword>
<sequence>MANLGRARLRSKESPAPDWLSPPVKKRKRSKTGRRDVCVNVSKDISAISKAKHANNDTEFRSVVTEAELVLGPFEPV</sequence>
<proteinExistence type="predicted"/>
<dbReference type="AlphaFoldDB" id="A0A9N9YSW9"/>
<accession>A0A9N9YSW9</accession>
<dbReference type="Proteomes" id="UP000775872">
    <property type="component" value="Unassembled WGS sequence"/>
</dbReference>
<evidence type="ECO:0000313" key="2">
    <source>
        <dbReference type="EMBL" id="CAH0039037.1"/>
    </source>
</evidence>
<evidence type="ECO:0000256" key="1">
    <source>
        <dbReference type="SAM" id="MobiDB-lite"/>
    </source>
</evidence>
<reference evidence="3" key="1">
    <citation type="submission" date="2019-06" db="EMBL/GenBank/DDBJ databases">
        <authorList>
            <person name="Broberg M."/>
        </authorList>
    </citation>
    <scope>NUCLEOTIDE SEQUENCE [LARGE SCALE GENOMIC DNA]</scope>
</reference>
<organism evidence="2 3">
    <name type="scientific">Clonostachys solani</name>
    <dbReference type="NCBI Taxonomy" id="160281"/>
    <lineage>
        <taxon>Eukaryota</taxon>
        <taxon>Fungi</taxon>
        <taxon>Dikarya</taxon>
        <taxon>Ascomycota</taxon>
        <taxon>Pezizomycotina</taxon>
        <taxon>Sordariomycetes</taxon>
        <taxon>Hypocreomycetidae</taxon>
        <taxon>Hypocreales</taxon>
        <taxon>Bionectriaceae</taxon>
        <taxon>Clonostachys</taxon>
    </lineage>
</organism>
<reference evidence="2 3" key="2">
    <citation type="submission" date="2021-10" db="EMBL/GenBank/DDBJ databases">
        <authorList>
            <person name="Piombo E."/>
        </authorList>
    </citation>
    <scope>NUCLEOTIDE SEQUENCE [LARGE SCALE GENOMIC DNA]</scope>
</reference>
<comment type="caution">
    <text evidence="2">The sequence shown here is derived from an EMBL/GenBank/DDBJ whole genome shotgun (WGS) entry which is preliminary data.</text>
</comment>